<organism evidence="6 7">
    <name type="scientific">Allacma fusca</name>
    <dbReference type="NCBI Taxonomy" id="39272"/>
    <lineage>
        <taxon>Eukaryota</taxon>
        <taxon>Metazoa</taxon>
        <taxon>Ecdysozoa</taxon>
        <taxon>Arthropoda</taxon>
        <taxon>Hexapoda</taxon>
        <taxon>Collembola</taxon>
        <taxon>Symphypleona</taxon>
        <taxon>Sminthuridae</taxon>
        <taxon>Allacma</taxon>
    </lineage>
</organism>
<name>A0A8J2LL98_9HEXA</name>
<dbReference type="OrthoDB" id="5951059at2759"/>
<keyword evidence="7" id="KW-1185">Reference proteome</keyword>
<evidence type="ECO:0000256" key="5">
    <source>
        <dbReference type="ARBA" id="ARBA00023224"/>
    </source>
</evidence>
<dbReference type="GO" id="GO:0005886">
    <property type="term" value="C:plasma membrane"/>
    <property type="evidence" value="ECO:0007669"/>
    <property type="project" value="TreeGrafter"/>
</dbReference>
<dbReference type="GO" id="GO:0071880">
    <property type="term" value="P:adenylate cyclase-activating adrenergic receptor signaling pathway"/>
    <property type="evidence" value="ECO:0007669"/>
    <property type="project" value="TreeGrafter"/>
</dbReference>
<evidence type="ECO:0000313" key="7">
    <source>
        <dbReference type="Proteomes" id="UP000708208"/>
    </source>
</evidence>
<evidence type="ECO:0000256" key="4">
    <source>
        <dbReference type="ARBA" id="ARBA00023170"/>
    </source>
</evidence>
<dbReference type="EMBL" id="CAJVCH010532229">
    <property type="protein sequence ID" value="CAG7824285.1"/>
    <property type="molecule type" value="Genomic_DNA"/>
</dbReference>
<reference evidence="6" key="1">
    <citation type="submission" date="2021-06" db="EMBL/GenBank/DDBJ databases">
        <authorList>
            <person name="Hodson N. C."/>
            <person name="Mongue J. A."/>
            <person name="Jaron S. K."/>
        </authorList>
    </citation>
    <scope>NUCLEOTIDE SEQUENCE</scope>
</reference>
<dbReference type="GO" id="GO:0008227">
    <property type="term" value="F:G protein-coupled amine receptor activity"/>
    <property type="evidence" value="ECO:0007669"/>
    <property type="project" value="UniProtKB-ARBA"/>
</dbReference>
<keyword evidence="5" id="KW-0807">Transducer</keyword>
<accession>A0A8J2LL98</accession>
<dbReference type="PANTHER" id="PTHR24248:SF199">
    <property type="entry name" value="IP13425P-RELATED"/>
    <property type="match status" value="1"/>
</dbReference>
<keyword evidence="4" id="KW-0675">Receptor</keyword>
<evidence type="ECO:0000256" key="2">
    <source>
        <dbReference type="ARBA" id="ARBA00023040"/>
    </source>
</evidence>
<keyword evidence="3" id="KW-1015">Disulfide bond</keyword>
<evidence type="ECO:0000256" key="3">
    <source>
        <dbReference type="ARBA" id="ARBA00023157"/>
    </source>
</evidence>
<dbReference type="SUPFAM" id="SSF81321">
    <property type="entry name" value="Family A G protein-coupled receptor-like"/>
    <property type="match status" value="1"/>
</dbReference>
<proteinExistence type="predicted"/>
<sequence>MWVDVEIPEWISSLFNWLGYANSALNPVIYATLNRDFRRPFREILSFRCATLDSMMRKEFYLEQYGEDTDNLRNKASVTLIFLENGNISEPLL</sequence>
<dbReference type="GO" id="GO:0043410">
    <property type="term" value="P:positive regulation of MAPK cascade"/>
    <property type="evidence" value="ECO:0007669"/>
    <property type="project" value="TreeGrafter"/>
</dbReference>
<gene>
    <name evidence="6" type="ORF">AFUS01_LOCUS34448</name>
</gene>
<dbReference type="AlphaFoldDB" id="A0A8J2LL98"/>
<dbReference type="Proteomes" id="UP000708208">
    <property type="component" value="Unassembled WGS sequence"/>
</dbReference>
<evidence type="ECO:0000256" key="1">
    <source>
        <dbReference type="ARBA" id="ARBA00004141"/>
    </source>
</evidence>
<keyword evidence="2" id="KW-0297">G-protein coupled receptor</keyword>
<dbReference type="PANTHER" id="PTHR24248">
    <property type="entry name" value="ADRENERGIC RECEPTOR-RELATED G-PROTEIN COUPLED RECEPTOR"/>
    <property type="match status" value="1"/>
</dbReference>
<protein>
    <submittedName>
        <fullName evidence="6">Uncharacterized protein</fullName>
    </submittedName>
</protein>
<evidence type="ECO:0000313" key="6">
    <source>
        <dbReference type="EMBL" id="CAG7824285.1"/>
    </source>
</evidence>
<comment type="subcellular location">
    <subcellularLocation>
        <location evidence="1">Membrane</location>
        <topology evidence="1">Multi-pass membrane protein</topology>
    </subcellularLocation>
</comment>
<comment type="caution">
    <text evidence="6">The sequence shown here is derived from an EMBL/GenBank/DDBJ whole genome shotgun (WGS) entry which is preliminary data.</text>
</comment>